<evidence type="ECO:0000313" key="1">
    <source>
        <dbReference type="EMBL" id="SVC55867.1"/>
    </source>
</evidence>
<protein>
    <recommendedName>
        <fullName evidence="2">Alanyl-tRNA synthetase class IIc N-terminal domain-containing protein</fullName>
    </recommendedName>
</protein>
<gene>
    <name evidence="1" type="ORF">METZ01_LOCUS308721</name>
</gene>
<feature type="non-terminal residue" evidence="1">
    <location>
        <position position="27"/>
    </location>
</feature>
<evidence type="ECO:0008006" key="2">
    <source>
        <dbReference type="Google" id="ProtNLM"/>
    </source>
</evidence>
<proteinExistence type="predicted"/>
<accession>A0A382N6P3</accession>
<dbReference type="EMBL" id="UINC01097827">
    <property type="protein sequence ID" value="SVC55867.1"/>
    <property type="molecule type" value="Genomic_DNA"/>
</dbReference>
<dbReference type="AlphaFoldDB" id="A0A382N6P3"/>
<sequence length="27" mass="2979">MPSTNEIRTAFLDYFADNAHEVVPSGP</sequence>
<organism evidence="1">
    <name type="scientific">marine metagenome</name>
    <dbReference type="NCBI Taxonomy" id="408172"/>
    <lineage>
        <taxon>unclassified sequences</taxon>
        <taxon>metagenomes</taxon>
        <taxon>ecological metagenomes</taxon>
    </lineage>
</organism>
<reference evidence="1" key="1">
    <citation type="submission" date="2018-05" db="EMBL/GenBank/DDBJ databases">
        <authorList>
            <person name="Lanie J.A."/>
            <person name="Ng W.-L."/>
            <person name="Kazmierczak K.M."/>
            <person name="Andrzejewski T.M."/>
            <person name="Davidsen T.M."/>
            <person name="Wayne K.J."/>
            <person name="Tettelin H."/>
            <person name="Glass J.I."/>
            <person name="Rusch D."/>
            <person name="Podicherti R."/>
            <person name="Tsui H.-C.T."/>
            <person name="Winkler M.E."/>
        </authorList>
    </citation>
    <scope>NUCLEOTIDE SEQUENCE</scope>
</reference>
<name>A0A382N6P3_9ZZZZ</name>